<evidence type="ECO:0000313" key="2">
    <source>
        <dbReference type="Proteomes" id="UP000594759"/>
    </source>
</evidence>
<name>A0A7S9L155_9SPHI</name>
<dbReference type="KEGG" id="pex:IZT61_04555"/>
<dbReference type="Proteomes" id="UP000594759">
    <property type="component" value="Chromosome"/>
</dbReference>
<proteinExistence type="predicted"/>
<organism evidence="1 2">
    <name type="scientific">Pedobacter endophyticus</name>
    <dbReference type="NCBI Taxonomy" id="2789740"/>
    <lineage>
        <taxon>Bacteria</taxon>
        <taxon>Pseudomonadati</taxon>
        <taxon>Bacteroidota</taxon>
        <taxon>Sphingobacteriia</taxon>
        <taxon>Sphingobacteriales</taxon>
        <taxon>Sphingobacteriaceae</taxon>
        <taxon>Pedobacter</taxon>
    </lineage>
</organism>
<evidence type="ECO:0000313" key="1">
    <source>
        <dbReference type="EMBL" id="QPH40557.1"/>
    </source>
</evidence>
<protein>
    <submittedName>
        <fullName evidence="1">Uncharacterized protein</fullName>
    </submittedName>
</protein>
<dbReference type="AlphaFoldDB" id="A0A7S9L155"/>
<dbReference type="EMBL" id="CP064939">
    <property type="protein sequence ID" value="QPH40557.1"/>
    <property type="molecule type" value="Genomic_DNA"/>
</dbReference>
<keyword evidence="2" id="KW-1185">Reference proteome</keyword>
<dbReference type="RefSeq" id="WP_196100011.1">
    <property type="nucleotide sequence ID" value="NZ_CP064939.1"/>
</dbReference>
<reference evidence="1 2" key="1">
    <citation type="submission" date="2020-11" db="EMBL/GenBank/DDBJ databases">
        <title>Pedobacter endophytica, an endophytic bacteria isolated form Carex pumila.</title>
        <authorList>
            <person name="Peng Y."/>
            <person name="Jiang L."/>
            <person name="Lee J."/>
        </authorList>
    </citation>
    <scope>NUCLEOTIDE SEQUENCE [LARGE SCALE GENOMIC DNA]</scope>
    <source>
        <strain evidence="1 2">JBR3-12</strain>
    </source>
</reference>
<sequence length="116" mass="13306">MITNNHYLPHFFLCWAFLYSPVAELSVWHTGGSGQEQVAVEKPLADQILQHSDGEKPVPDDFTCFWTVYGNVVWDFIGNLSFIVPFYLTVEEELAMEVSSCYPFNRLYALKPKNPV</sequence>
<accession>A0A7S9L155</accession>
<gene>
    <name evidence="1" type="ORF">IZT61_04555</name>
</gene>